<organism evidence="1 2">
    <name type="scientific">Sterolibacterium denitrificans</name>
    <dbReference type="NCBI Taxonomy" id="157592"/>
    <lineage>
        <taxon>Bacteria</taxon>
        <taxon>Pseudomonadati</taxon>
        <taxon>Pseudomonadota</taxon>
        <taxon>Betaproteobacteria</taxon>
        <taxon>Nitrosomonadales</taxon>
        <taxon>Sterolibacteriaceae</taxon>
        <taxon>Sterolibacterium</taxon>
    </lineage>
</organism>
<keyword evidence="2" id="KW-1185">Reference proteome</keyword>
<proteinExistence type="predicted"/>
<accession>A0A7Z7HRT7</accession>
<name>A0A7Z7HRT7_9PROT</name>
<protein>
    <submittedName>
        <fullName evidence="1">Hemerythrin HHE cation binding region</fullName>
    </submittedName>
</protein>
<dbReference type="Gene3D" id="1.20.120.520">
    <property type="entry name" value="nmb1532 protein domain like"/>
    <property type="match status" value="1"/>
</dbReference>
<dbReference type="AlphaFoldDB" id="A0A7Z7HRT7"/>
<gene>
    <name evidence="1" type="ORF">SDENCHOL_20037</name>
</gene>
<dbReference type="RefSeq" id="WP_154716584.1">
    <property type="nucleotide sequence ID" value="NZ_LT837803.1"/>
</dbReference>
<sequence length="157" mass="17471">MRRSPHLLQLSREHHTALVLAKRAQRLARGTAAAAQEFMDELPAVFEHELEPHFQVEEIALLSALRDAQAADGAEDVVSMVERTLLEHAGLRELARRIGGQDFSSLAVFGELLDGHVRFEERELFNRAESLLSPEALARIDEAHRQMGAGCRSTLPS</sequence>
<dbReference type="EMBL" id="LT837803">
    <property type="protein sequence ID" value="SMB26034.1"/>
    <property type="molecule type" value="Genomic_DNA"/>
</dbReference>
<evidence type="ECO:0000313" key="2">
    <source>
        <dbReference type="Proteomes" id="UP000242886"/>
    </source>
</evidence>
<dbReference type="Proteomes" id="UP000242886">
    <property type="component" value="Chromosome SDENCHOL"/>
</dbReference>
<evidence type="ECO:0000313" key="1">
    <source>
        <dbReference type="EMBL" id="SMB26034.1"/>
    </source>
</evidence>
<reference evidence="1" key="1">
    <citation type="submission" date="2017-03" db="EMBL/GenBank/DDBJ databases">
        <authorList>
            <consortium name="AG Boll"/>
        </authorList>
    </citation>
    <scope>NUCLEOTIDE SEQUENCE [LARGE SCALE GENOMIC DNA]</scope>
    <source>
        <strain evidence="1">Chol</strain>
    </source>
</reference>